<organism evidence="3 4">
    <name type="scientific">Roseimicrobium gellanilyticum</name>
    <dbReference type="NCBI Taxonomy" id="748857"/>
    <lineage>
        <taxon>Bacteria</taxon>
        <taxon>Pseudomonadati</taxon>
        <taxon>Verrucomicrobiota</taxon>
        <taxon>Verrucomicrobiia</taxon>
        <taxon>Verrucomicrobiales</taxon>
        <taxon>Verrucomicrobiaceae</taxon>
        <taxon>Roseimicrobium</taxon>
    </lineage>
</organism>
<dbReference type="Proteomes" id="UP000253426">
    <property type="component" value="Unassembled WGS sequence"/>
</dbReference>
<feature type="domain" description="Cupin type-1" evidence="2">
    <location>
        <begin position="22"/>
        <end position="137"/>
    </location>
</feature>
<dbReference type="PANTHER" id="PTHR38599:SF1">
    <property type="entry name" value="CUPIN DOMAIN PROTEIN (AFU_ORTHOLOGUE AFUA_3G13620)"/>
    <property type="match status" value="1"/>
</dbReference>
<keyword evidence="3" id="KW-0223">Dioxygenase</keyword>
<dbReference type="InterPro" id="IPR011051">
    <property type="entry name" value="RmlC_Cupin_sf"/>
</dbReference>
<protein>
    <submittedName>
        <fullName evidence="3">Quercetin dioxygenase-like cupin family protein</fullName>
    </submittedName>
</protein>
<keyword evidence="4" id="KW-1185">Reference proteome</keyword>
<keyword evidence="1" id="KW-0732">Signal</keyword>
<dbReference type="Pfam" id="PF07883">
    <property type="entry name" value="Cupin_2"/>
    <property type="match status" value="1"/>
</dbReference>
<comment type="caution">
    <text evidence="3">The sequence shown here is derived from an EMBL/GenBank/DDBJ whole genome shotgun (WGS) entry which is preliminary data.</text>
</comment>
<dbReference type="OrthoDB" id="195923at2"/>
<dbReference type="GO" id="GO:0051213">
    <property type="term" value="F:dioxygenase activity"/>
    <property type="evidence" value="ECO:0007669"/>
    <property type="project" value="UniProtKB-KW"/>
</dbReference>
<dbReference type="InterPro" id="IPR014710">
    <property type="entry name" value="RmlC-like_jellyroll"/>
</dbReference>
<dbReference type="Gene3D" id="2.60.120.10">
    <property type="entry name" value="Jelly Rolls"/>
    <property type="match status" value="1"/>
</dbReference>
<sequence>MKPTLLLAATLLALNLTTPLAVNAADKEPVEIKELFKRAHPELADKEVLVKRIELQPGASAPPHVHPGMVTGYVERGSLEFQLKDEPLLKLKAGDTFFEPPGSYHMVARNPDATNVTVVIAFVVNPKGAPLSTPLEGHGKH</sequence>
<dbReference type="SMART" id="SM00835">
    <property type="entry name" value="Cupin_1"/>
    <property type="match status" value="1"/>
</dbReference>
<evidence type="ECO:0000313" key="4">
    <source>
        <dbReference type="Proteomes" id="UP000253426"/>
    </source>
</evidence>
<keyword evidence="3" id="KW-0560">Oxidoreductase</keyword>
<dbReference type="InterPro" id="IPR006045">
    <property type="entry name" value="Cupin_1"/>
</dbReference>
<evidence type="ECO:0000313" key="3">
    <source>
        <dbReference type="EMBL" id="RBP46102.1"/>
    </source>
</evidence>
<dbReference type="PANTHER" id="PTHR38599">
    <property type="entry name" value="CUPIN DOMAIN PROTEIN (AFU_ORTHOLOGUE AFUA_3G13620)"/>
    <property type="match status" value="1"/>
</dbReference>
<accession>A0A366HR24</accession>
<dbReference type="RefSeq" id="WP_113957642.1">
    <property type="nucleotide sequence ID" value="NZ_QNRR01000002.1"/>
</dbReference>
<gene>
    <name evidence="3" type="ORF">DES53_102488</name>
</gene>
<evidence type="ECO:0000259" key="2">
    <source>
        <dbReference type="SMART" id="SM00835"/>
    </source>
</evidence>
<evidence type="ECO:0000256" key="1">
    <source>
        <dbReference type="SAM" id="SignalP"/>
    </source>
</evidence>
<dbReference type="AlphaFoldDB" id="A0A366HR24"/>
<feature type="signal peptide" evidence="1">
    <location>
        <begin position="1"/>
        <end position="24"/>
    </location>
</feature>
<reference evidence="3 4" key="1">
    <citation type="submission" date="2018-06" db="EMBL/GenBank/DDBJ databases">
        <title>Genomic Encyclopedia of Type Strains, Phase IV (KMG-IV): sequencing the most valuable type-strain genomes for metagenomic binning, comparative biology and taxonomic classification.</title>
        <authorList>
            <person name="Goeker M."/>
        </authorList>
    </citation>
    <scope>NUCLEOTIDE SEQUENCE [LARGE SCALE GENOMIC DNA]</scope>
    <source>
        <strain evidence="3 4">DSM 25532</strain>
    </source>
</reference>
<dbReference type="InterPro" id="IPR013096">
    <property type="entry name" value="Cupin_2"/>
</dbReference>
<proteinExistence type="predicted"/>
<dbReference type="EMBL" id="QNRR01000002">
    <property type="protein sequence ID" value="RBP46102.1"/>
    <property type="molecule type" value="Genomic_DNA"/>
</dbReference>
<name>A0A366HR24_9BACT</name>
<feature type="chain" id="PRO_5016786620" evidence="1">
    <location>
        <begin position="25"/>
        <end position="141"/>
    </location>
</feature>
<dbReference type="SUPFAM" id="SSF51182">
    <property type="entry name" value="RmlC-like cupins"/>
    <property type="match status" value="1"/>
</dbReference>